<comment type="caution">
    <text evidence="7">The sequence shown here is derived from an EMBL/GenBank/DDBJ whole genome shotgun (WGS) entry which is preliminary data.</text>
</comment>
<dbReference type="PANTHER" id="PTHR11926">
    <property type="entry name" value="GLUCOSYL/GLUCURONOSYL TRANSFERASES"/>
    <property type="match status" value="1"/>
</dbReference>
<dbReference type="AlphaFoldDB" id="A0AA88A4T0"/>
<dbReference type="FunFam" id="3.40.50.2000:FF:000078">
    <property type="entry name" value="Glycosyltransferase"/>
    <property type="match status" value="1"/>
</dbReference>
<dbReference type="GO" id="GO:0080044">
    <property type="term" value="F:quercetin 7-O-glucosyltransferase activity"/>
    <property type="evidence" value="ECO:0007669"/>
    <property type="project" value="TreeGrafter"/>
</dbReference>
<sequence length="497" mass="55710">MEMINGHDPKPHAILFPYPLQGHVIPAVHLAVKLASRGFTITFVNTLSVHHQIVKSSQPGTTADNDDIFAGARKSGLDIRYKTISDGFPLGFDRSLNHDQFWEGVRYVFSAHVDELVGNMVGSEPPVTCLIADTFFVWTSMIASKYNLVNISFWTEPALVLSLYYHLDLLIKNGHFAKSHDNRKDTIKYIPGVEAIEPEDLMSYLQSTDTSTTVHRIIYQAFSDVKKADFILCNTVQELESDTISALQQKQPIYPIGPIFPSGFAKSSVATSLWSESNCTNWLDSKPTGSVLYVSFGSYAHASKRDIEEIAYGLLLSQVNFVWVLRPDIVSSDETDILPVGYEDQIKGRGLIVTWCCQIEVISHPAIGGFMTHCGWNSVLESVWCGVPLLAHPLLTDQFTNRKLVVDDWRIGLNLVDDHHKGKTITRDEAAEKISRLMGGKGGDDHELRKNIQEAKKILENALTKIGSSEKNLTQFIKDVTLKMIQKKYNYNKNIKH</sequence>
<evidence type="ECO:0000256" key="6">
    <source>
        <dbReference type="SAM" id="Coils"/>
    </source>
</evidence>
<keyword evidence="8" id="KW-1185">Reference proteome</keyword>
<dbReference type="EMBL" id="BTGU01000009">
    <property type="protein sequence ID" value="GMN39178.1"/>
    <property type="molecule type" value="Genomic_DNA"/>
</dbReference>
<evidence type="ECO:0000313" key="7">
    <source>
        <dbReference type="EMBL" id="GMN39178.1"/>
    </source>
</evidence>
<keyword evidence="3 4" id="KW-0808">Transferase</keyword>
<dbReference type="EC" id="2.4.1.-" evidence="5"/>
<evidence type="ECO:0000313" key="8">
    <source>
        <dbReference type="Proteomes" id="UP001187192"/>
    </source>
</evidence>
<dbReference type="Proteomes" id="UP001187192">
    <property type="component" value="Unassembled WGS sequence"/>
</dbReference>
<protein>
    <recommendedName>
        <fullName evidence="5">Glycosyltransferase</fullName>
        <ecNumber evidence="5">2.4.1.-</ecNumber>
    </recommendedName>
</protein>
<dbReference type="SUPFAM" id="SSF53756">
    <property type="entry name" value="UDP-Glycosyltransferase/glycogen phosphorylase"/>
    <property type="match status" value="1"/>
</dbReference>
<dbReference type="InterPro" id="IPR002213">
    <property type="entry name" value="UDP_glucos_trans"/>
</dbReference>
<dbReference type="GO" id="GO:0080043">
    <property type="term" value="F:quercetin 3-O-glucosyltransferase activity"/>
    <property type="evidence" value="ECO:0007669"/>
    <property type="project" value="TreeGrafter"/>
</dbReference>
<dbReference type="CDD" id="cd03784">
    <property type="entry name" value="GT1_Gtf-like"/>
    <property type="match status" value="1"/>
</dbReference>
<accession>A0AA88A4T0</accession>
<evidence type="ECO:0000256" key="4">
    <source>
        <dbReference type="RuleBase" id="RU003718"/>
    </source>
</evidence>
<evidence type="ECO:0000256" key="3">
    <source>
        <dbReference type="ARBA" id="ARBA00022679"/>
    </source>
</evidence>
<dbReference type="PROSITE" id="PS00375">
    <property type="entry name" value="UDPGT"/>
    <property type="match status" value="1"/>
</dbReference>
<comment type="similarity">
    <text evidence="1 4">Belongs to the UDP-glycosyltransferase family.</text>
</comment>
<evidence type="ECO:0000256" key="2">
    <source>
        <dbReference type="ARBA" id="ARBA00022676"/>
    </source>
</evidence>
<name>A0AA88A4T0_FICCA</name>
<evidence type="ECO:0000256" key="5">
    <source>
        <dbReference type="RuleBase" id="RU362057"/>
    </source>
</evidence>
<organism evidence="7 8">
    <name type="scientific">Ficus carica</name>
    <name type="common">Common fig</name>
    <dbReference type="NCBI Taxonomy" id="3494"/>
    <lineage>
        <taxon>Eukaryota</taxon>
        <taxon>Viridiplantae</taxon>
        <taxon>Streptophyta</taxon>
        <taxon>Embryophyta</taxon>
        <taxon>Tracheophyta</taxon>
        <taxon>Spermatophyta</taxon>
        <taxon>Magnoliopsida</taxon>
        <taxon>eudicotyledons</taxon>
        <taxon>Gunneridae</taxon>
        <taxon>Pentapetalae</taxon>
        <taxon>rosids</taxon>
        <taxon>fabids</taxon>
        <taxon>Rosales</taxon>
        <taxon>Moraceae</taxon>
        <taxon>Ficeae</taxon>
        <taxon>Ficus</taxon>
    </lineage>
</organism>
<dbReference type="PANTHER" id="PTHR11926:SF774">
    <property type="entry name" value="UDP-GLYCOSYLTRANSFERASE 85A1-RELATED"/>
    <property type="match status" value="1"/>
</dbReference>
<dbReference type="InterPro" id="IPR035595">
    <property type="entry name" value="UDP_glycos_trans_CS"/>
</dbReference>
<keyword evidence="6" id="KW-0175">Coiled coil</keyword>
<gene>
    <name evidence="7" type="ORF">TIFTF001_008423</name>
</gene>
<keyword evidence="2 4" id="KW-0328">Glycosyltransferase</keyword>
<dbReference type="Pfam" id="PF00201">
    <property type="entry name" value="UDPGT"/>
    <property type="match status" value="1"/>
</dbReference>
<dbReference type="Gene3D" id="3.40.50.2000">
    <property type="entry name" value="Glycogen Phosphorylase B"/>
    <property type="match status" value="2"/>
</dbReference>
<proteinExistence type="inferred from homology"/>
<evidence type="ECO:0000256" key="1">
    <source>
        <dbReference type="ARBA" id="ARBA00009995"/>
    </source>
</evidence>
<feature type="coiled-coil region" evidence="6">
    <location>
        <begin position="445"/>
        <end position="472"/>
    </location>
</feature>
<reference evidence="7" key="1">
    <citation type="submission" date="2023-07" db="EMBL/GenBank/DDBJ databases">
        <title>draft genome sequence of fig (Ficus carica).</title>
        <authorList>
            <person name="Takahashi T."/>
            <person name="Nishimura K."/>
        </authorList>
    </citation>
    <scope>NUCLEOTIDE SEQUENCE</scope>
</reference>